<dbReference type="Gene3D" id="3.10.180.10">
    <property type="entry name" value="2,3-Dihydroxybiphenyl 1,2-Dioxygenase, domain 1"/>
    <property type="match status" value="1"/>
</dbReference>
<sequence>MSLSLHIDFNGNCQQAFEFYAANLQGKIGTMLQVKDSPLAQQESSEWQDKIVHANINIHNIELAGADVKPKQYHKPRGFYLLLGLTSESAVKDIYNKLAEHGEVILPPQKTFWSPCYAIVTDRFAVPWKLNCS</sequence>
<organism evidence="2 3">
    <name type="scientific">Neptunicella marina</name>
    <dbReference type="NCBI Taxonomy" id="2125989"/>
    <lineage>
        <taxon>Bacteria</taxon>
        <taxon>Pseudomonadati</taxon>
        <taxon>Pseudomonadota</taxon>
        <taxon>Gammaproteobacteria</taxon>
        <taxon>Alteromonadales</taxon>
        <taxon>Alteromonadaceae</taxon>
        <taxon>Neptunicella</taxon>
    </lineage>
</organism>
<dbReference type="Proteomes" id="UP000601768">
    <property type="component" value="Unassembled WGS sequence"/>
</dbReference>
<keyword evidence="3" id="KW-1185">Reference proteome</keyword>
<protein>
    <submittedName>
        <fullName evidence="2">VOC family protein</fullName>
    </submittedName>
</protein>
<reference evidence="2" key="1">
    <citation type="journal article" date="2018" name="Int. J. Syst. Evol. Microbiol.">
        <title>Neptunicella marina gen. nov., sp. nov., isolated from surface seawater.</title>
        <authorList>
            <person name="Liu X."/>
            <person name="Lai Q."/>
            <person name="Du Y."/>
            <person name="Zhang X."/>
            <person name="Liu Z."/>
            <person name="Sun F."/>
            <person name="Shao Z."/>
        </authorList>
    </citation>
    <scope>NUCLEOTIDE SEQUENCE</scope>
    <source>
        <strain evidence="2">S27-2</strain>
    </source>
</reference>
<dbReference type="InterPro" id="IPR029068">
    <property type="entry name" value="Glyas_Bleomycin-R_OHBP_Dase"/>
</dbReference>
<dbReference type="PANTHER" id="PTHR33990">
    <property type="entry name" value="PROTEIN YJDN-RELATED"/>
    <property type="match status" value="1"/>
</dbReference>
<evidence type="ECO:0000259" key="1">
    <source>
        <dbReference type="Pfam" id="PF06983"/>
    </source>
</evidence>
<name>A0A8J6ITE7_9ALTE</name>
<dbReference type="InterPro" id="IPR028973">
    <property type="entry name" value="PhnB-like"/>
</dbReference>
<dbReference type="PANTHER" id="PTHR33990:SF1">
    <property type="entry name" value="PROTEIN YJDN"/>
    <property type="match status" value="1"/>
</dbReference>
<comment type="caution">
    <text evidence="2">The sequence shown here is derived from an EMBL/GenBank/DDBJ whole genome shotgun (WGS) entry which is preliminary data.</text>
</comment>
<proteinExistence type="predicted"/>
<reference evidence="2" key="2">
    <citation type="submission" date="2020-08" db="EMBL/GenBank/DDBJ databases">
        <authorList>
            <person name="Lai Q."/>
        </authorList>
    </citation>
    <scope>NUCLEOTIDE SEQUENCE</scope>
    <source>
        <strain evidence="2">S27-2</strain>
    </source>
</reference>
<evidence type="ECO:0000313" key="3">
    <source>
        <dbReference type="Proteomes" id="UP000601768"/>
    </source>
</evidence>
<gene>
    <name evidence="2" type="ORF">H8B19_06690</name>
</gene>
<evidence type="ECO:0000313" key="2">
    <source>
        <dbReference type="EMBL" id="MBC3765557.1"/>
    </source>
</evidence>
<dbReference type="AlphaFoldDB" id="A0A8J6ITE7"/>
<feature type="domain" description="PhnB-like" evidence="1">
    <location>
        <begin position="6"/>
        <end position="130"/>
    </location>
</feature>
<accession>A0A8J6ITE7</accession>
<dbReference type="SUPFAM" id="SSF54593">
    <property type="entry name" value="Glyoxalase/Bleomycin resistance protein/Dihydroxybiphenyl dioxygenase"/>
    <property type="match status" value="1"/>
</dbReference>
<dbReference type="Pfam" id="PF06983">
    <property type="entry name" value="3-dmu-9_3-mt"/>
    <property type="match status" value="1"/>
</dbReference>
<dbReference type="EMBL" id="JACNEP010000004">
    <property type="protein sequence ID" value="MBC3765557.1"/>
    <property type="molecule type" value="Genomic_DNA"/>
</dbReference>
<dbReference type="RefSeq" id="WP_186506029.1">
    <property type="nucleotide sequence ID" value="NZ_JACNEP010000004.1"/>
</dbReference>
<dbReference type="CDD" id="cd06588">
    <property type="entry name" value="PhnB_like"/>
    <property type="match status" value="1"/>
</dbReference>